<dbReference type="RefSeq" id="WP_150258467.1">
    <property type="nucleotide sequence ID" value="NZ_CP029189.1"/>
</dbReference>
<dbReference type="OrthoDB" id="4182695at2"/>
<protein>
    <submittedName>
        <fullName evidence="1">Uncharacterized protein</fullName>
    </submittedName>
</protein>
<dbReference type="AlphaFoldDB" id="A0A5P2DKU8"/>
<organism evidence="1 2">
    <name type="scientific">Streptomyces venezuelae</name>
    <dbReference type="NCBI Taxonomy" id="54571"/>
    <lineage>
        <taxon>Bacteria</taxon>
        <taxon>Bacillati</taxon>
        <taxon>Actinomycetota</taxon>
        <taxon>Actinomycetes</taxon>
        <taxon>Kitasatosporales</taxon>
        <taxon>Streptomycetaceae</taxon>
        <taxon>Streptomyces</taxon>
    </lineage>
</organism>
<sequence>MTEPLSAVEAELVLSPHLQKIGGCIELGWRRWLGLLKQDSELGIIISTRSRANLVYDFIRYEAVNAFDGCEGVKVGDSRGFLLLTFEEKIVLRFKKFRDRKYRTSGIPTQQRREYANQVLPGMEALTHLVAGYLPDKEGLGLERMAIACSLDDDRLWVLELDLGLGETGIAAPIAPMPAVPMRDTIVRPKRREIADQTGTEER</sequence>
<accession>A0A5P2DKU8</accession>
<proteinExistence type="predicted"/>
<name>A0A5P2DKU8_STRVZ</name>
<evidence type="ECO:0000313" key="2">
    <source>
        <dbReference type="Proteomes" id="UP000324101"/>
    </source>
</evidence>
<dbReference type="EMBL" id="CP029189">
    <property type="protein sequence ID" value="QES55784.1"/>
    <property type="molecule type" value="Genomic_DNA"/>
</dbReference>
<dbReference type="Proteomes" id="UP000324101">
    <property type="component" value="Chromosome"/>
</dbReference>
<gene>
    <name evidence="1" type="ORF">DEJ51_17725</name>
</gene>
<reference evidence="1 2" key="1">
    <citation type="submission" date="2018-05" db="EMBL/GenBank/DDBJ databases">
        <title>Streptomyces venezuelae.</title>
        <authorList>
            <person name="Kim W."/>
            <person name="Lee N."/>
            <person name="Cho B.-K."/>
        </authorList>
    </citation>
    <scope>NUCLEOTIDE SEQUENCE [LARGE SCALE GENOMIC DNA]</scope>
    <source>
        <strain evidence="1 2">ATCC 21018</strain>
    </source>
</reference>
<evidence type="ECO:0000313" key="1">
    <source>
        <dbReference type="EMBL" id="QES55784.1"/>
    </source>
</evidence>